<dbReference type="RefSeq" id="WP_067238486.1">
    <property type="nucleotide sequence ID" value="NZ_LZMZ01000051.1"/>
</dbReference>
<comment type="caution">
    <text evidence="1">The sequence shown here is derived from an EMBL/GenBank/DDBJ whole genome shotgun (WGS) entry which is preliminary data.</text>
</comment>
<sequence>MINAIATKAFSQAFNKSLKDAALPFTGSRKGFGGSDGVYNPITDQYENAEGTTGDIVYTGRGVFGAFSDGELLNNGIDITDTKLTCLVAEVSEIPRVDDMIDVNKLGERSLRVLNVSTDPTTTVYTIQLRGV</sequence>
<dbReference type="OrthoDB" id="6571023at2"/>
<protein>
    <recommendedName>
        <fullName evidence="3">Glutamate 5-kinase</fullName>
    </recommendedName>
</protein>
<gene>
    <name evidence="1" type="ORF">A9308_00590</name>
</gene>
<evidence type="ECO:0000313" key="2">
    <source>
        <dbReference type="Proteomes" id="UP000092508"/>
    </source>
</evidence>
<dbReference type="EMBL" id="LZMZ01000051">
    <property type="protein sequence ID" value="OBX73741.1"/>
    <property type="molecule type" value="Genomic_DNA"/>
</dbReference>
<dbReference type="Proteomes" id="UP000092508">
    <property type="component" value="Unassembled WGS sequence"/>
</dbReference>
<reference evidence="1 2" key="1">
    <citation type="submission" date="2016-06" db="EMBL/GenBank/DDBJ databases">
        <title>Draft genome of Moraxella atlantae CCUG 66109.</title>
        <authorList>
            <person name="Salva-Serra F."/>
            <person name="Engstrom-Jakobsson H."/>
            <person name="Thorell K."/>
            <person name="Gonzales-Siles L."/>
            <person name="Karlsson R."/>
            <person name="Boulund F."/>
            <person name="Engstrand L."/>
            <person name="Kristiansson E."/>
            <person name="Moore E."/>
        </authorList>
    </citation>
    <scope>NUCLEOTIDE SEQUENCE [LARGE SCALE GENOMIC DNA]</scope>
    <source>
        <strain evidence="1 2">CCUG 66109</strain>
    </source>
</reference>
<evidence type="ECO:0000313" key="1">
    <source>
        <dbReference type="EMBL" id="OBX73741.1"/>
    </source>
</evidence>
<evidence type="ECO:0008006" key="3">
    <source>
        <dbReference type="Google" id="ProtNLM"/>
    </source>
</evidence>
<accession>A0A1B8Q962</accession>
<proteinExistence type="predicted"/>
<dbReference type="AlphaFoldDB" id="A0A1B8Q962"/>
<name>A0A1B8Q962_9GAMM</name>
<organism evidence="1 2">
    <name type="scientific">Faucicola atlantae</name>
    <dbReference type="NCBI Taxonomy" id="34059"/>
    <lineage>
        <taxon>Bacteria</taxon>
        <taxon>Pseudomonadati</taxon>
        <taxon>Pseudomonadota</taxon>
        <taxon>Gammaproteobacteria</taxon>
        <taxon>Moraxellales</taxon>
        <taxon>Moraxellaceae</taxon>
        <taxon>Faucicola</taxon>
    </lineage>
</organism>
<dbReference type="STRING" id="34059.A9308_00590"/>